<dbReference type="Pfam" id="PF00249">
    <property type="entry name" value="Myb_DNA-binding"/>
    <property type="match status" value="1"/>
</dbReference>
<dbReference type="PANTHER" id="PTHR12802:SF173">
    <property type="entry name" value="MYB-LIKE PROTEIN K"/>
    <property type="match status" value="1"/>
</dbReference>
<evidence type="ECO:0000259" key="6">
    <source>
        <dbReference type="PROSITE" id="PS51293"/>
    </source>
</evidence>
<dbReference type="EMBL" id="VWRR01000015">
    <property type="protein sequence ID" value="KAF6001308.1"/>
    <property type="molecule type" value="Genomic_DNA"/>
</dbReference>
<dbReference type="Proteomes" id="UP000530660">
    <property type="component" value="Unassembled WGS sequence"/>
</dbReference>
<dbReference type="InterPro" id="IPR001005">
    <property type="entry name" value="SANT/Myb"/>
</dbReference>
<proteinExistence type="predicted"/>
<feature type="domain" description="SANT" evidence="6">
    <location>
        <begin position="356"/>
        <end position="406"/>
    </location>
</feature>
<evidence type="ECO:0000256" key="2">
    <source>
        <dbReference type="ARBA" id="ARBA00023125"/>
    </source>
</evidence>
<evidence type="ECO:0000256" key="3">
    <source>
        <dbReference type="ARBA" id="ARBA00023163"/>
    </source>
</evidence>
<comment type="caution">
    <text evidence="8">The sequence shown here is derived from an EMBL/GenBank/DDBJ whole genome shotgun (WGS) entry which is preliminary data.</text>
</comment>
<feature type="domain" description="HTH myb-type" evidence="7">
    <location>
        <begin position="356"/>
        <end position="403"/>
    </location>
</feature>
<feature type="region of interest" description="Disordered" evidence="5">
    <location>
        <begin position="408"/>
        <end position="449"/>
    </location>
</feature>
<evidence type="ECO:0000313" key="8">
    <source>
        <dbReference type="EMBL" id="KAF6001308.1"/>
    </source>
</evidence>
<dbReference type="NCBIfam" id="TIGR01557">
    <property type="entry name" value="myb_SHAQKYF"/>
    <property type="match status" value="1"/>
</dbReference>
<keyword evidence="3" id="KW-0804">Transcription</keyword>
<dbReference type="PROSITE" id="PS51294">
    <property type="entry name" value="HTH_MYB"/>
    <property type="match status" value="1"/>
</dbReference>
<name>A0A7J7IE57_9RHOD</name>
<dbReference type="SMART" id="SM00717">
    <property type="entry name" value="SANT"/>
    <property type="match status" value="1"/>
</dbReference>
<feature type="region of interest" description="Disordered" evidence="5">
    <location>
        <begin position="280"/>
        <end position="354"/>
    </location>
</feature>
<dbReference type="InterPro" id="IPR017884">
    <property type="entry name" value="SANT_dom"/>
</dbReference>
<protein>
    <submittedName>
        <fullName evidence="8">Uncharacterized protein</fullName>
    </submittedName>
</protein>
<keyword evidence="2" id="KW-0238">DNA-binding</keyword>
<dbReference type="GO" id="GO:0003677">
    <property type="term" value="F:DNA binding"/>
    <property type="evidence" value="ECO:0007669"/>
    <property type="project" value="UniProtKB-KW"/>
</dbReference>
<sequence length="539" mass="57749">MVLDGGVNADGGVSRRVESCVQRTLSTHRVCSDSGAECFGVYVDSGNSSGREGHLSGGEQGLPCTGTGLGCEPLTPPVERSQAPSERGLAVPSVSTGTDARALRTQGVGNSAPEGGSGSGQPVSLQEDWSGVYARLLQAVQRTRELEVQLSLAKSEMLRLQATCLKSSWARRYVGRPDMMTNVSETGVSWDISMPGVGYQETRPTSMTSATTNQGLILGVAAESRARGNLSSVAQDLPSVLGQNLPGVPRQVYPSQSISSYTNDFTEMASIFRKSETSGEHRAACDCSTASSGTDDDDDDRPSGFKHGTTGPLPGTASLGTKTSLPHFSEHAAMRTSSRSKRRRRTPPLPGTTRYWTESEHRLFLEALKIYGHRNLKAISAYVGTRNATQVRTHIQKYFMRLTREAQRLEEGRKSSPQSAAKTGPQAAASNGDADSVQSDSSKRFAEPNGSALTELNACLQVQHIHAAPRPPEQRPGGPGGSHASKLVEKDKIIDGQTNSVLNHDEADHPREVRRRPFNTVPDTCGVHLLSLVAQENML</sequence>
<organism evidence="8 9">
    <name type="scientific">Cyanidiococcus yangmingshanensis</name>
    <dbReference type="NCBI Taxonomy" id="2690220"/>
    <lineage>
        <taxon>Eukaryota</taxon>
        <taxon>Rhodophyta</taxon>
        <taxon>Bangiophyceae</taxon>
        <taxon>Cyanidiales</taxon>
        <taxon>Cyanidiaceae</taxon>
        <taxon>Cyanidiococcus</taxon>
    </lineage>
</organism>
<keyword evidence="4" id="KW-0539">Nucleus</keyword>
<dbReference type="AlphaFoldDB" id="A0A7J7IE57"/>
<evidence type="ECO:0000256" key="4">
    <source>
        <dbReference type="ARBA" id="ARBA00023242"/>
    </source>
</evidence>
<evidence type="ECO:0000256" key="1">
    <source>
        <dbReference type="ARBA" id="ARBA00023015"/>
    </source>
</evidence>
<dbReference type="InterPro" id="IPR006447">
    <property type="entry name" value="Myb_dom_plants"/>
</dbReference>
<feature type="region of interest" description="Disordered" evidence="5">
    <location>
        <begin position="49"/>
        <end position="98"/>
    </location>
</feature>
<dbReference type="PROSITE" id="PS51293">
    <property type="entry name" value="SANT"/>
    <property type="match status" value="1"/>
</dbReference>
<accession>A0A7J7IE57</accession>
<reference evidence="8 9" key="1">
    <citation type="journal article" date="2020" name="J. Phycol.">
        <title>Comparative genome analysis reveals Cyanidiococcus gen. nov., a new extremophilic red algal genus sister to Cyanidioschyzon (Cyanidioschyzonaceae, Rhodophyta).</title>
        <authorList>
            <person name="Liu S.-L."/>
            <person name="Chiang Y.-R."/>
            <person name="Yoon H.S."/>
            <person name="Fu H.-Y."/>
        </authorList>
    </citation>
    <scope>NUCLEOTIDE SEQUENCE [LARGE SCALE GENOMIC DNA]</scope>
    <source>
        <strain evidence="8 9">THAL066</strain>
    </source>
</reference>
<dbReference type="InterPro" id="IPR009057">
    <property type="entry name" value="Homeodomain-like_sf"/>
</dbReference>
<dbReference type="SUPFAM" id="SSF46689">
    <property type="entry name" value="Homeodomain-like"/>
    <property type="match status" value="1"/>
</dbReference>
<keyword evidence="1" id="KW-0805">Transcription regulation</keyword>
<dbReference type="OrthoDB" id="5793at2759"/>
<keyword evidence="9" id="KW-1185">Reference proteome</keyword>
<gene>
    <name evidence="8" type="ORF">F1559_002881</name>
</gene>
<evidence type="ECO:0000256" key="5">
    <source>
        <dbReference type="SAM" id="MobiDB-lite"/>
    </source>
</evidence>
<dbReference type="PANTHER" id="PTHR12802">
    <property type="entry name" value="SWI/SNF COMPLEX-RELATED"/>
    <property type="match status" value="1"/>
</dbReference>
<evidence type="ECO:0000259" key="7">
    <source>
        <dbReference type="PROSITE" id="PS51294"/>
    </source>
</evidence>
<dbReference type="Gene3D" id="1.10.10.60">
    <property type="entry name" value="Homeodomain-like"/>
    <property type="match status" value="1"/>
</dbReference>
<dbReference type="InterPro" id="IPR017930">
    <property type="entry name" value="Myb_dom"/>
</dbReference>
<evidence type="ECO:0000313" key="9">
    <source>
        <dbReference type="Proteomes" id="UP000530660"/>
    </source>
</evidence>
<dbReference type="CDD" id="cd00167">
    <property type="entry name" value="SANT"/>
    <property type="match status" value="1"/>
</dbReference>